<comment type="caution">
    <text evidence="1">The sequence shown here is derived from an EMBL/GenBank/DDBJ whole genome shotgun (WGS) entry which is preliminary data.</text>
</comment>
<name>A0ABN9WX54_9DINO</name>
<sequence length="243" mass="25134">MARIAGEINGPVAKQHGSCAEISGDFCPEGTSPQSKRGFDSTTFGTVYAGTFAVFKPASMGIGFVVGFLIGGPALGAAFAAGAAIPGPAFVVPVPIAAAAATDWFPKCRCFPNECVFDEHLRSCAMAASGKSSNPFERLPYPGQKCVPAGEPGNDGIIVCKLQACSADDYAPAWEQVPIFGSVGTHREETRNCLSSSGNVEDSLLLVDNLPGANGGTLNNTVGNRTALYKSMGVQPPITQSRE</sequence>
<proteinExistence type="predicted"/>
<dbReference type="EMBL" id="CAUYUJ010019315">
    <property type="protein sequence ID" value="CAK0890198.1"/>
    <property type="molecule type" value="Genomic_DNA"/>
</dbReference>
<evidence type="ECO:0000313" key="2">
    <source>
        <dbReference type="Proteomes" id="UP001189429"/>
    </source>
</evidence>
<evidence type="ECO:0000313" key="1">
    <source>
        <dbReference type="EMBL" id="CAK0890198.1"/>
    </source>
</evidence>
<keyword evidence="2" id="KW-1185">Reference proteome</keyword>
<accession>A0ABN9WX54</accession>
<reference evidence="1" key="1">
    <citation type="submission" date="2023-10" db="EMBL/GenBank/DDBJ databases">
        <authorList>
            <person name="Chen Y."/>
            <person name="Shah S."/>
            <person name="Dougan E. K."/>
            <person name="Thang M."/>
            <person name="Chan C."/>
        </authorList>
    </citation>
    <scope>NUCLEOTIDE SEQUENCE [LARGE SCALE GENOMIC DNA]</scope>
</reference>
<protein>
    <submittedName>
        <fullName evidence="1">Uncharacterized protein</fullName>
    </submittedName>
</protein>
<gene>
    <name evidence="1" type="ORF">PCOR1329_LOCUS70495</name>
</gene>
<dbReference type="Proteomes" id="UP001189429">
    <property type="component" value="Unassembled WGS sequence"/>
</dbReference>
<organism evidence="1 2">
    <name type="scientific">Prorocentrum cordatum</name>
    <dbReference type="NCBI Taxonomy" id="2364126"/>
    <lineage>
        <taxon>Eukaryota</taxon>
        <taxon>Sar</taxon>
        <taxon>Alveolata</taxon>
        <taxon>Dinophyceae</taxon>
        <taxon>Prorocentrales</taxon>
        <taxon>Prorocentraceae</taxon>
        <taxon>Prorocentrum</taxon>
    </lineage>
</organism>